<reference evidence="1 2" key="1">
    <citation type="journal article" date="2014" name="Agronomy (Basel)">
        <title>A Draft Genome Sequence for Ensete ventricosum, the Drought-Tolerant Tree Against Hunger.</title>
        <authorList>
            <person name="Harrison J."/>
            <person name="Moore K.A."/>
            <person name="Paszkiewicz K."/>
            <person name="Jones T."/>
            <person name="Grant M."/>
            <person name="Ambacheew D."/>
            <person name="Muzemil S."/>
            <person name="Studholme D.J."/>
        </authorList>
    </citation>
    <scope>NUCLEOTIDE SEQUENCE [LARGE SCALE GENOMIC DNA]</scope>
</reference>
<protein>
    <submittedName>
        <fullName evidence="1">Uncharacterized protein</fullName>
    </submittedName>
</protein>
<organism evidence="1 2">
    <name type="scientific">Ensete ventricosum</name>
    <name type="common">Abyssinian banana</name>
    <name type="synonym">Musa ensete</name>
    <dbReference type="NCBI Taxonomy" id="4639"/>
    <lineage>
        <taxon>Eukaryota</taxon>
        <taxon>Viridiplantae</taxon>
        <taxon>Streptophyta</taxon>
        <taxon>Embryophyta</taxon>
        <taxon>Tracheophyta</taxon>
        <taxon>Spermatophyta</taxon>
        <taxon>Magnoliopsida</taxon>
        <taxon>Liliopsida</taxon>
        <taxon>Zingiberales</taxon>
        <taxon>Musaceae</taxon>
        <taxon>Ensete</taxon>
    </lineage>
</organism>
<dbReference type="EMBL" id="AMZH03000302">
    <property type="protein sequence ID" value="RRT84443.1"/>
    <property type="molecule type" value="Genomic_DNA"/>
</dbReference>
<name>A0A427B7K1_ENSVE</name>
<gene>
    <name evidence="1" type="ORF">B296_00007305</name>
</gene>
<accession>A0A427B7K1</accession>
<sequence>MVSVVEDHGEEVVISSLEGDIVSRFYSSVMFGKDKGGKCLRPSTKNAVNKLNLRLVVRGRRERSSGCGIRLAMKVLPIASFAVRRSSLARAAKNGQF</sequence>
<comment type="caution">
    <text evidence="1">The sequence shown here is derived from an EMBL/GenBank/DDBJ whole genome shotgun (WGS) entry which is preliminary data.</text>
</comment>
<evidence type="ECO:0000313" key="1">
    <source>
        <dbReference type="EMBL" id="RRT84443.1"/>
    </source>
</evidence>
<dbReference type="AlphaFoldDB" id="A0A427B7K1"/>
<evidence type="ECO:0000313" key="2">
    <source>
        <dbReference type="Proteomes" id="UP000287651"/>
    </source>
</evidence>
<proteinExistence type="predicted"/>
<dbReference type="Proteomes" id="UP000287651">
    <property type="component" value="Unassembled WGS sequence"/>
</dbReference>